<dbReference type="GO" id="GO:0016192">
    <property type="term" value="P:vesicle-mediated transport"/>
    <property type="evidence" value="ECO:0007669"/>
    <property type="project" value="UniProtKB-ARBA"/>
</dbReference>
<dbReference type="PANTHER" id="PTHR24270:SF8">
    <property type="entry name" value="LD11117P-RELATED"/>
    <property type="match status" value="1"/>
</dbReference>
<evidence type="ECO:0000256" key="7">
    <source>
        <dbReference type="ARBA" id="ARBA00023157"/>
    </source>
</evidence>
<dbReference type="GO" id="GO:0012505">
    <property type="term" value="C:endomembrane system"/>
    <property type="evidence" value="ECO:0007669"/>
    <property type="project" value="UniProtKB-SubCell"/>
</dbReference>
<keyword evidence="9" id="KW-0732">Signal</keyword>
<dbReference type="SMART" id="SM00192">
    <property type="entry name" value="LDLa"/>
    <property type="match status" value="3"/>
</dbReference>
<evidence type="ECO:0000256" key="4">
    <source>
        <dbReference type="ARBA" id="ARBA00022737"/>
    </source>
</evidence>
<evidence type="ECO:0008006" key="11">
    <source>
        <dbReference type="Google" id="ProtNLM"/>
    </source>
</evidence>
<evidence type="ECO:0000256" key="2">
    <source>
        <dbReference type="ARBA" id="ARBA00004308"/>
    </source>
</evidence>
<dbReference type="PROSITE" id="PS01209">
    <property type="entry name" value="LDLRA_1"/>
    <property type="match status" value="3"/>
</dbReference>
<feature type="disulfide bond" evidence="8">
    <location>
        <begin position="145"/>
        <end position="160"/>
    </location>
</feature>
<dbReference type="CDD" id="cd00112">
    <property type="entry name" value="LDLa"/>
    <property type="match status" value="3"/>
</dbReference>
<dbReference type="STRING" id="144197.ENSSPAP00000001566"/>
<dbReference type="GO" id="GO:0005886">
    <property type="term" value="C:plasma membrane"/>
    <property type="evidence" value="ECO:0007669"/>
    <property type="project" value="TreeGrafter"/>
</dbReference>
<keyword evidence="6" id="KW-0472">Membrane</keyword>
<accession>A0A3B4Z2Y3</accession>
<dbReference type="PROSITE" id="PS50068">
    <property type="entry name" value="LDLRA_2"/>
    <property type="match status" value="3"/>
</dbReference>
<reference evidence="10" key="1">
    <citation type="submission" date="2023-09" db="UniProtKB">
        <authorList>
            <consortium name="Ensembl"/>
        </authorList>
    </citation>
    <scope>IDENTIFICATION</scope>
</reference>
<dbReference type="Ensembl" id="ENSSPAT00000001596.1">
    <property type="protein sequence ID" value="ENSSPAP00000001566.1"/>
    <property type="gene ID" value="ENSSPAG00000001198.1"/>
</dbReference>
<keyword evidence="4" id="KW-0677">Repeat</keyword>
<keyword evidence="3" id="KW-0812">Transmembrane</keyword>
<keyword evidence="5" id="KW-1133">Transmembrane helix</keyword>
<dbReference type="GeneTree" id="ENSGT00940000162544"/>
<evidence type="ECO:0000256" key="9">
    <source>
        <dbReference type="SAM" id="SignalP"/>
    </source>
</evidence>
<name>A0A3B4Z2Y3_9TELE</name>
<feature type="chain" id="PRO_5017246937" description="WAP domain-containing protein" evidence="9">
    <location>
        <begin position="27"/>
        <end position="249"/>
    </location>
</feature>
<comment type="caution">
    <text evidence="8">Lacks conserved residue(s) required for the propagation of feature annotation.</text>
</comment>
<comment type="subcellular location">
    <subcellularLocation>
        <location evidence="2">Endomembrane system</location>
    </subcellularLocation>
    <subcellularLocation>
        <location evidence="1">Membrane</location>
        <topology evidence="1">Single-pass membrane protein</topology>
    </subcellularLocation>
</comment>
<evidence type="ECO:0000313" key="10">
    <source>
        <dbReference type="Ensembl" id="ENSSPAP00000001566.1"/>
    </source>
</evidence>
<feature type="disulfide bond" evidence="8">
    <location>
        <begin position="56"/>
        <end position="71"/>
    </location>
</feature>
<evidence type="ECO:0000256" key="3">
    <source>
        <dbReference type="ARBA" id="ARBA00022692"/>
    </source>
</evidence>
<dbReference type="InterPro" id="IPR023415">
    <property type="entry name" value="LDLR_class-A_CS"/>
</dbReference>
<sequence length="249" mass="27879">DILTSLNRSLKHILLLHLLFSGAANSLAPLANALKCRMGSRPCSDGTECVLYSHVCDGENDCMDGSDEQGCRETCKKGCFKCCFYPLYCEFQCFHGKMCIPEAQVCDGKPQCRDRSDELNCRERSKSCEHRCADGNRCIPKKFLCDGERDCPDGSDEAGCGESAEVLLLFLWNFRVQVPLYASTQHRYVMEGRTVLMDLMRTVSNGVLMPVSSLRMQSLLRPVLCRLNQNAQSDCSVDCYTVIFLCLVC</sequence>
<keyword evidence="7 8" id="KW-1015">Disulfide bond</keyword>
<dbReference type="Gene3D" id="4.10.400.10">
    <property type="entry name" value="Low-density Lipoprotein Receptor"/>
    <property type="match status" value="3"/>
</dbReference>
<dbReference type="PANTHER" id="PTHR24270">
    <property type="entry name" value="LOW-DENSITY LIPOPROTEIN RECEPTOR-RELATED"/>
    <property type="match status" value="1"/>
</dbReference>
<evidence type="ECO:0000256" key="1">
    <source>
        <dbReference type="ARBA" id="ARBA00004167"/>
    </source>
</evidence>
<proteinExistence type="predicted"/>
<evidence type="ECO:0000256" key="5">
    <source>
        <dbReference type="ARBA" id="ARBA00022989"/>
    </source>
</evidence>
<organism evidence="10">
    <name type="scientific">Stegastes partitus</name>
    <name type="common">bicolor damselfish</name>
    <dbReference type="NCBI Taxonomy" id="144197"/>
    <lineage>
        <taxon>Eukaryota</taxon>
        <taxon>Metazoa</taxon>
        <taxon>Chordata</taxon>
        <taxon>Craniata</taxon>
        <taxon>Vertebrata</taxon>
        <taxon>Euteleostomi</taxon>
        <taxon>Actinopterygii</taxon>
        <taxon>Neopterygii</taxon>
        <taxon>Teleostei</taxon>
        <taxon>Neoteleostei</taxon>
        <taxon>Acanthomorphata</taxon>
        <taxon>Ovalentaria</taxon>
        <taxon>Pomacentridae</taxon>
        <taxon>Stegastes</taxon>
    </lineage>
</organism>
<dbReference type="PRINTS" id="PR00261">
    <property type="entry name" value="LDLRECEPTOR"/>
</dbReference>
<feature type="signal peptide" evidence="9">
    <location>
        <begin position="1"/>
        <end position="26"/>
    </location>
</feature>
<dbReference type="InterPro" id="IPR002172">
    <property type="entry name" value="LDrepeatLR_classA_rpt"/>
</dbReference>
<feature type="disulfide bond" evidence="8">
    <location>
        <begin position="106"/>
        <end position="121"/>
    </location>
</feature>
<dbReference type="AlphaFoldDB" id="A0A3B4Z2Y3"/>
<dbReference type="InterPro" id="IPR050685">
    <property type="entry name" value="LDLR"/>
</dbReference>
<dbReference type="SUPFAM" id="SSF57424">
    <property type="entry name" value="LDL receptor-like module"/>
    <property type="match status" value="3"/>
</dbReference>
<evidence type="ECO:0000256" key="8">
    <source>
        <dbReference type="PROSITE-ProRule" id="PRU00124"/>
    </source>
</evidence>
<protein>
    <recommendedName>
        <fullName evidence="11">WAP domain-containing protein</fullName>
    </recommendedName>
</protein>
<evidence type="ECO:0000256" key="6">
    <source>
        <dbReference type="ARBA" id="ARBA00023136"/>
    </source>
</evidence>
<dbReference type="InterPro" id="IPR036055">
    <property type="entry name" value="LDL_receptor-like_sf"/>
</dbReference>
<dbReference type="Pfam" id="PF00057">
    <property type="entry name" value="Ldl_recept_a"/>
    <property type="match status" value="3"/>
</dbReference>